<keyword evidence="11" id="KW-1185">Reference proteome</keyword>
<keyword evidence="5 8" id="KW-0378">Hydrolase</keyword>
<dbReference type="Gene3D" id="3.20.20.140">
    <property type="entry name" value="Metal-dependent hydrolases"/>
    <property type="match status" value="1"/>
</dbReference>
<dbReference type="EC" id="3.1.3.15" evidence="3 8"/>
<evidence type="ECO:0000259" key="9">
    <source>
        <dbReference type="Pfam" id="PF02811"/>
    </source>
</evidence>
<dbReference type="GO" id="GO:0004401">
    <property type="term" value="F:histidinol-phosphatase activity"/>
    <property type="evidence" value="ECO:0007669"/>
    <property type="project" value="UniProtKB-UniRule"/>
</dbReference>
<dbReference type="Pfam" id="PF02811">
    <property type="entry name" value="PHP"/>
    <property type="match status" value="1"/>
</dbReference>
<keyword evidence="4 8" id="KW-0028">Amino-acid biosynthesis</keyword>
<dbReference type="FunFam" id="3.20.20.140:FF:000088">
    <property type="entry name" value="Histidinol-phosphatase"/>
    <property type="match status" value="1"/>
</dbReference>
<evidence type="ECO:0000256" key="3">
    <source>
        <dbReference type="ARBA" id="ARBA00013085"/>
    </source>
</evidence>
<dbReference type="GO" id="GO:0005737">
    <property type="term" value="C:cytoplasm"/>
    <property type="evidence" value="ECO:0007669"/>
    <property type="project" value="TreeGrafter"/>
</dbReference>
<dbReference type="PANTHER" id="PTHR21039:SF0">
    <property type="entry name" value="HISTIDINOL-PHOSPHATASE"/>
    <property type="match status" value="1"/>
</dbReference>
<comment type="catalytic activity">
    <reaction evidence="7 8">
        <text>L-histidinol phosphate + H2O = L-histidinol + phosphate</text>
        <dbReference type="Rhea" id="RHEA:14465"/>
        <dbReference type="ChEBI" id="CHEBI:15377"/>
        <dbReference type="ChEBI" id="CHEBI:43474"/>
        <dbReference type="ChEBI" id="CHEBI:57699"/>
        <dbReference type="ChEBI" id="CHEBI:57980"/>
        <dbReference type="EC" id="3.1.3.15"/>
    </reaction>
</comment>
<evidence type="ECO:0000256" key="4">
    <source>
        <dbReference type="ARBA" id="ARBA00022605"/>
    </source>
</evidence>
<dbReference type="AlphaFoldDB" id="A0A1G4IQ51"/>
<dbReference type="PANTHER" id="PTHR21039">
    <property type="entry name" value="HISTIDINOL PHOSPHATASE-RELATED"/>
    <property type="match status" value="1"/>
</dbReference>
<evidence type="ECO:0000313" key="11">
    <source>
        <dbReference type="Proteomes" id="UP000191024"/>
    </source>
</evidence>
<dbReference type="STRING" id="1230905.A0A1G4IQ51"/>
<dbReference type="InterPro" id="IPR016195">
    <property type="entry name" value="Pol/histidinol_Pase-like"/>
</dbReference>
<evidence type="ECO:0000256" key="8">
    <source>
        <dbReference type="RuleBase" id="RU366003"/>
    </source>
</evidence>
<evidence type="ECO:0000313" key="10">
    <source>
        <dbReference type="EMBL" id="SCU78892.1"/>
    </source>
</evidence>
<evidence type="ECO:0000256" key="6">
    <source>
        <dbReference type="ARBA" id="ARBA00023102"/>
    </source>
</evidence>
<dbReference type="NCBIfam" id="TIGR01856">
    <property type="entry name" value="hisJ_fam"/>
    <property type="match status" value="1"/>
</dbReference>
<evidence type="ECO:0000256" key="7">
    <source>
        <dbReference type="ARBA" id="ARBA00049158"/>
    </source>
</evidence>
<comment type="pathway">
    <text evidence="1 8">Amino-acid biosynthesis; L-histidine biosynthesis; L-histidine from 5-phospho-alpha-D-ribose 1-diphosphate: step 8/9.</text>
</comment>
<evidence type="ECO:0000256" key="1">
    <source>
        <dbReference type="ARBA" id="ARBA00004970"/>
    </source>
</evidence>
<dbReference type="OrthoDB" id="5957391at2759"/>
<protein>
    <recommendedName>
        <fullName evidence="3 8">Histidinol-phosphatase</fullName>
        <shortName evidence="8">HolPase</shortName>
        <ecNumber evidence="3 8">3.1.3.15</ecNumber>
    </recommendedName>
</protein>
<dbReference type="InterPro" id="IPR004013">
    <property type="entry name" value="PHP_dom"/>
</dbReference>
<dbReference type="Proteomes" id="UP000191024">
    <property type="component" value="Chromosome A"/>
</dbReference>
<dbReference type="GO" id="GO:0000105">
    <property type="term" value="P:L-histidine biosynthetic process"/>
    <property type="evidence" value="ECO:0007669"/>
    <property type="project" value="UniProtKB-UniRule"/>
</dbReference>
<organism evidence="10 11">
    <name type="scientific">Lachancea mirantina</name>
    <dbReference type="NCBI Taxonomy" id="1230905"/>
    <lineage>
        <taxon>Eukaryota</taxon>
        <taxon>Fungi</taxon>
        <taxon>Dikarya</taxon>
        <taxon>Ascomycota</taxon>
        <taxon>Saccharomycotina</taxon>
        <taxon>Saccharomycetes</taxon>
        <taxon>Saccharomycetales</taxon>
        <taxon>Saccharomycetaceae</taxon>
        <taxon>Lachancea</taxon>
    </lineage>
</organism>
<dbReference type="SUPFAM" id="SSF89550">
    <property type="entry name" value="PHP domain-like"/>
    <property type="match status" value="1"/>
</dbReference>
<proteinExistence type="inferred from homology"/>
<evidence type="ECO:0000256" key="5">
    <source>
        <dbReference type="ARBA" id="ARBA00022801"/>
    </source>
</evidence>
<reference evidence="10 11" key="1">
    <citation type="submission" date="2016-03" db="EMBL/GenBank/DDBJ databases">
        <authorList>
            <person name="Devillers H."/>
        </authorList>
    </citation>
    <scope>NUCLEOTIDE SEQUENCE [LARGE SCALE GENOMIC DNA]</scope>
    <source>
        <strain evidence="10">CBS 11717</strain>
    </source>
</reference>
<feature type="domain" description="PHP" evidence="9">
    <location>
        <begin position="4"/>
        <end position="240"/>
    </location>
</feature>
<accession>A0A1G4IQ51</accession>
<sequence>MHSHHSHSGDYVAHGVDGLEAIVTRVSELGFDVYCMTEHMPRIDQKYLYPEEITGDSSADLKLLQQKFIEYLAHATKVKNRGLRTEFIIGMEVEGCDLKHIDYAQSLMQRHSDVMKFCVGSVHHVNQIPLDFDQQCWYQCLKSCGNSVRQLMVTYLELQFELLTRLKPQVVGHFDLFRLYCPNELVVDSRSGERVPDGSEFGVRVGELSLVEQWPEVKSLALRNLEFVACYGGLLELNSSGLRKKLQDPYPGRDFAQLAKQVPGTRFVLSDDAHAVSQVGVCYDQVLEYIDKVLKLDNLYFLCETQSGKLCVNSMDLEQVKSHPFWQRFQDQN</sequence>
<keyword evidence="6 8" id="KW-0368">Histidine biosynthesis</keyword>
<evidence type="ECO:0000256" key="2">
    <source>
        <dbReference type="ARBA" id="ARBA00009152"/>
    </source>
</evidence>
<dbReference type="UniPathway" id="UPA00031">
    <property type="reaction ID" value="UER00013"/>
</dbReference>
<dbReference type="EMBL" id="LT598462">
    <property type="protein sequence ID" value="SCU78892.1"/>
    <property type="molecule type" value="Genomic_DNA"/>
</dbReference>
<gene>
    <name evidence="10" type="ORF">LAMI_0A06436G</name>
</gene>
<name>A0A1G4IQ51_9SACH</name>
<dbReference type="InterPro" id="IPR010140">
    <property type="entry name" value="Histidinol_P_phosphatase_HisJ"/>
</dbReference>
<comment type="similarity">
    <text evidence="2 8">Belongs to the PHP hydrolase family. HisK subfamily.</text>
</comment>